<feature type="signal peptide" evidence="1">
    <location>
        <begin position="1"/>
        <end position="28"/>
    </location>
</feature>
<organism evidence="2">
    <name type="scientific">Photinus pyralis</name>
    <name type="common">Common eastern firefly</name>
    <name type="synonym">Lampyris pyralis</name>
    <dbReference type="NCBI Taxonomy" id="7054"/>
    <lineage>
        <taxon>Eukaryota</taxon>
        <taxon>Metazoa</taxon>
        <taxon>Ecdysozoa</taxon>
        <taxon>Arthropoda</taxon>
        <taxon>Hexapoda</taxon>
        <taxon>Insecta</taxon>
        <taxon>Pterygota</taxon>
        <taxon>Neoptera</taxon>
        <taxon>Endopterygota</taxon>
        <taxon>Coleoptera</taxon>
        <taxon>Polyphaga</taxon>
        <taxon>Elateriformia</taxon>
        <taxon>Elateroidea</taxon>
        <taxon>Lampyridae</taxon>
        <taxon>Lampyrinae</taxon>
        <taxon>Photinus</taxon>
    </lineage>
</organism>
<evidence type="ECO:0000313" key="2">
    <source>
        <dbReference type="EMBL" id="JAV71290.1"/>
    </source>
</evidence>
<protein>
    <submittedName>
        <fullName evidence="2">Uncharacterized protein</fullName>
    </submittedName>
</protein>
<keyword evidence="1" id="KW-0732">Signal</keyword>
<dbReference type="CDD" id="cd23992">
    <property type="entry name" value="PBP_GOBP"/>
    <property type="match status" value="1"/>
</dbReference>
<reference evidence="2" key="1">
    <citation type="journal article" date="2016" name="Sci. Rep.">
        <title>Molecular characterization of firefly nuptial gifts: a multi-omics approach sheds light on postcopulatory sexual selection.</title>
        <authorList>
            <person name="Al-Wathiqui N."/>
            <person name="Fallon T.R."/>
            <person name="South A."/>
            <person name="Weng J.K."/>
            <person name="Lewis S.M."/>
        </authorList>
    </citation>
    <scope>NUCLEOTIDE SEQUENCE</scope>
</reference>
<dbReference type="GO" id="GO:0005549">
    <property type="term" value="F:odorant binding"/>
    <property type="evidence" value="ECO:0007669"/>
    <property type="project" value="InterPro"/>
</dbReference>
<proteinExistence type="predicted"/>
<dbReference type="EMBL" id="GEZM01060082">
    <property type="protein sequence ID" value="JAV71290.1"/>
    <property type="molecule type" value="Transcribed_RNA"/>
</dbReference>
<dbReference type="Pfam" id="PF01395">
    <property type="entry name" value="PBP_GOBP"/>
    <property type="match status" value="1"/>
</dbReference>
<dbReference type="SUPFAM" id="SSF47565">
    <property type="entry name" value="Insect pheromone/odorant-binding proteins"/>
    <property type="match status" value="1"/>
</dbReference>
<evidence type="ECO:0000256" key="1">
    <source>
        <dbReference type="SAM" id="SignalP"/>
    </source>
</evidence>
<sequence length="146" mass="16907">MKSFIVHSLRSSANLLIILCFIMSSVELKLRPDVIVHWENYHIRYFDTCVKETGVDPMIPRTMFRQINLPDEESFHCYLKCIFQYNHMLTPDGKDIDYDAFGADIHVTPEVLKVCRELGGTELEICRKTYLVAKCTIDDKVNSSGR</sequence>
<name>A0A1Y1LG15_PHOPY</name>
<feature type="chain" id="PRO_5013231406" evidence="1">
    <location>
        <begin position="29"/>
        <end position="146"/>
    </location>
</feature>
<dbReference type="AlphaFoldDB" id="A0A1Y1LG15"/>
<dbReference type="Gene3D" id="1.10.238.20">
    <property type="entry name" value="Pheromone/general odorant binding protein domain"/>
    <property type="match status" value="1"/>
</dbReference>
<dbReference type="InterPro" id="IPR036728">
    <property type="entry name" value="PBP_GOBP_sf"/>
</dbReference>
<dbReference type="InterPro" id="IPR006170">
    <property type="entry name" value="PBP/GOBP"/>
</dbReference>
<accession>A0A1Y1LG15</accession>